<feature type="transmembrane region" description="Helical" evidence="13">
    <location>
        <begin position="12"/>
        <end position="36"/>
    </location>
</feature>
<organism evidence="15 16">
    <name type="scientific">Nitratidesulfovibrio liaohensis</name>
    <dbReference type="NCBI Taxonomy" id="2604158"/>
    <lineage>
        <taxon>Bacteria</taxon>
        <taxon>Pseudomonadati</taxon>
        <taxon>Thermodesulfobacteriota</taxon>
        <taxon>Desulfovibrionia</taxon>
        <taxon>Desulfovibrionales</taxon>
        <taxon>Desulfovibrionaceae</taxon>
        <taxon>Nitratidesulfovibrio</taxon>
    </lineage>
</organism>
<comment type="cofactor">
    <cofactor evidence="1">
        <name>Zn(2+)</name>
        <dbReference type="ChEBI" id="CHEBI:29105"/>
    </cofactor>
</comment>
<keyword evidence="9" id="KW-0862">Zinc</keyword>
<evidence type="ECO:0000259" key="14">
    <source>
        <dbReference type="Pfam" id="PF02163"/>
    </source>
</evidence>
<evidence type="ECO:0000256" key="3">
    <source>
        <dbReference type="ARBA" id="ARBA00007931"/>
    </source>
</evidence>
<keyword evidence="16" id="KW-1185">Reference proteome</keyword>
<evidence type="ECO:0000256" key="9">
    <source>
        <dbReference type="ARBA" id="ARBA00022833"/>
    </source>
</evidence>
<name>A0ABY9QZD7_9BACT</name>
<evidence type="ECO:0000256" key="8">
    <source>
        <dbReference type="ARBA" id="ARBA00022801"/>
    </source>
</evidence>
<keyword evidence="6 13" id="KW-0812">Transmembrane</keyword>
<evidence type="ECO:0000256" key="2">
    <source>
        <dbReference type="ARBA" id="ARBA00004651"/>
    </source>
</evidence>
<accession>A0ABY9QZD7</accession>
<evidence type="ECO:0000256" key="5">
    <source>
        <dbReference type="ARBA" id="ARBA00022670"/>
    </source>
</evidence>
<keyword evidence="8" id="KW-0378">Hydrolase</keyword>
<comment type="subcellular location">
    <subcellularLocation>
        <location evidence="2">Cell membrane</location>
        <topology evidence="2">Multi-pass membrane protein</topology>
    </subcellularLocation>
</comment>
<evidence type="ECO:0000256" key="1">
    <source>
        <dbReference type="ARBA" id="ARBA00001947"/>
    </source>
</evidence>
<feature type="transmembrane region" description="Helical" evidence="13">
    <location>
        <begin position="97"/>
        <end position="118"/>
    </location>
</feature>
<gene>
    <name evidence="15" type="ORF">KPS_002771</name>
</gene>
<reference evidence="15" key="1">
    <citation type="submission" date="2023-09" db="EMBL/GenBank/DDBJ databases">
        <authorList>
            <consortium name="CW5 consortium"/>
            <person name="Lu C.-W."/>
        </authorList>
    </citation>
    <scope>NUCLEOTIDE SEQUENCE</scope>
    <source>
        <strain evidence="15">KPS</strain>
    </source>
</reference>
<keyword evidence="10 13" id="KW-1133">Transmembrane helix</keyword>
<dbReference type="InterPro" id="IPR008915">
    <property type="entry name" value="Peptidase_M50"/>
</dbReference>
<dbReference type="InterPro" id="IPR044537">
    <property type="entry name" value="Rip2-like"/>
</dbReference>
<feature type="domain" description="Peptidase M50" evidence="14">
    <location>
        <begin position="122"/>
        <end position="175"/>
    </location>
</feature>
<evidence type="ECO:0000313" key="16">
    <source>
        <dbReference type="Proteomes" id="UP001180616"/>
    </source>
</evidence>
<feature type="transmembrane region" description="Helical" evidence="13">
    <location>
        <begin position="56"/>
        <end position="76"/>
    </location>
</feature>
<dbReference type="CDD" id="cd06158">
    <property type="entry name" value="S2P-M50_like_1"/>
    <property type="match status" value="1"/>
</dbReference>
<dbReference type="Proteomes" id="UP001180616">
    <property type="component" value="Chromosome"/>
</dbReference>
<dbReference type="Pfam" id="PF02163">
    <property type="entry name" value="Peptidase_M50"/>
    <property type="match status" value="1"/>
</dbReference>
<keyword evidence="5 15" id="KW-0645">Protease</keyword>
<evidence type="ECO:0000256" key="6">
    <source>
        <dbReference type="ARBA" id="ARBA00022692"/>
    </source>
</evidence>
<keyword evidence="12 13" id="KW-0472">Membrane</keyword>
<dbReference type="GO" id="GO:0006508">
    <property type="term" value="P:proteolysis"/>
    <property type="evidence" value="ECO:0007669"/>
    <property type="project" value="UniProtKB-KW"/>
</dbReference>
<protein>
    <submittedName>
        <fullName evidence="15">Site-2 protease family protein</fullName>
    </submittedName>
</protein>
<evidence type="ECO:0000256" key="11">
    <source>
        <dbReference type="ARBA" id="ARBA00023049"/>
    </source>
</evidence>
<evidence type="ECO:0000313" key="15">
    <source>
        <dbReference type="EMBL" id="WMW64712.1"/>
    </source>
</evidence>
<evidence type="ECO:0000256" key="12">
    <source>
        <dbReference type="ARBA" id="ARBA00023136"/>
    </source>
</evidence>
<feature type="transmembrane region" description="Helical" evidence="13">
    <location>
        <begin position="188"/>
        <end position="207"/>
    </location>
</feature>
<sequence>MFDTDLAVNIKRLAVAFVPMLLGMVCHEVAHGWAAWKRGDPTAKMLGRLTLNPLPHLDVMGSLLFVFTALTSPFILGWAKPVPVNARHFRSPRRDMALVSFAGPLANIVVAVGFAVAYRLLTLAMPISQWEGNGVYDFFLNMCAVGVWVNFTLAWFNLTPIPPLDGSNILAGFLPRKLAWHYYRLERYGLILVVILLATGMLFKVVWPLVQMSVDLVSAIVGIG</sequence>
<keyword evidence="4" id="KW-1003">Cell membrane</keyword>
<feature type="transmembrane region" description="Helical" evidence="13">
    <location>
        <begin position="138"/>
        <end position="158"/>
    </location>
</feature>
<evidence type="ECO:0000256" key="10">
    <source>
        <dbReference type="ARBA" id="ARBA00022989"/>
    </source>
</evidence>
<comment type="similarity">
    <text evidence="3">Belongs to the peptidase M50B family.</text>
</comment>
<dbReference type="RefSeq" id="WP_309540786.1">
    <property type="nucleotide sequence ID" value="NZ_CP133659.1"/>
</dbReference>
<dbReference type="EMBL" id="CP133659">
    <property type="protein sequence ID" value="WMW64712.1"/>
    <property type="molecule type" value="Genomic_DNA"/>
</dbReference>
<proteinExistence type="inferred from homology"/>
<evidence type="ECO:0000256" key="4">
    <source>
        <dbReference type="ARBA" id="ARBA00022475"/>
    </source>
</evidence>
<dbReference type="PANTHER" id="PTHR35864">
    <property type="entry name" value="ZINC METALLOPROTEASE MJ0611-RELATED"/>
    <property type="match status" value="1"/>
</dbReference>
<keyword evidence="7" id="KW-0479">Metal-binding</keyword>
<keyword evidence="11" id="KW-0482">Metalloprotease</keyword>
<evidence type="ECO:0000256" key="13">
    <source>
        <dbReference type="SAM" id="Phobius"/>
    </source>
</evidence>
<dbReference type="PANTHER" id="PTHR35864:SF1">
    <property type="entry name" value="ZINC METALLOPROTEASE YWHC-RELATED"/>
    <property type="match status" value="1"/>
</dbReference>
<dbReference type="GO" id="GO:0008233">
    <property type="term" value="F:peptidase activity"/>
    <property type="evidence" value="ECO:0007669"/>
    <property type="project" value="UniProtKB-KW"/>
</dbReference>
<dbReference type="InterPro" id="IPR052348">
    <property type="entry name" value="Metallopeptidase_M50B"/>
</dbReference>
<evidence type="ECO:0000256" key="7">
    <source>
        <dbReference type="ARBA" id="ARBA00022723"/>
    </source>
</evidence>